<dbReference type="Pfam" id="PF01794">
    <property type="entry name" value="Ferric_reduct"/>
    <property type="match status" value="1"/>
</dbReference>
<dbReference type="PROSITE" id="PS50222">
    <property type="entry name" value="EF_HAND_2"/>
    <property type="match status" value="4"/>
</dbReference>
<dbReference type="CDD" id="cd06186">
    <property type="entry name" value="NOX_Duox_like_FAD_NADP"/>
    <property type="match status" value="2"/>
</dbReference>
<feature type="region of interest" description="Disordered" evidence="10">
    <location>
        <begin position="1035"/>
        <end position="1060"/>
    </location>
</feature>
<dbReference type="FunFam" id="2.40.30.10:FF:000056">
    <property type="entry name" value="NADPH oxidase 5"/>
    <property type="match status" value="1"/>
</dbReference>
<evidence type="ECO:0000256" key="9">
    <source>
        <dbReference type="ARBA" id="ARBA00023136"/>
    </source>
</evidence>
<protein>
    <submittedName>
        <fullName evidence="14">NADPH oxidase</fullName>
    </submittedName>
</protein>
<dbReference type="InterPro" id="IPR013130">
    <property type="entry name" value="Fe3_Rdtase_TM_dom"/>
</dbReference>
<accession>H3JSS4</accession>
<dbReference type="GO" id="GO:0006952">
    <property type="term" value="P:defense response"/>
    <property type="evidence" value="ECO:0007669"/>
    <property type="project" value="TreeGrafter"/>
</dbReference>
<reference evidence="14" key="1">
    <citation type="journal article" date="2012" name="Mol. Cell. Probes">
        <title>Molecular cloning and characterization of the NADPH oxidase from the kuruma shrimp, Marsupenaeus japonicus: early gene up-regulation after Vibrio penaeicida and poly(I:C) stimulations in vitro.</title>
        <authorList>
            <person name="Inada M."/>
            <person name="Sudhakaran R."/>
            <person name="Kihara K."/>
            <person name="Nishi J."/>
            <person name="Yoshimine M."/>
            <person name="Mekata T."/>
            <person name="Kono T."/>
            <person name="Sakai M."/>
            <person name="Yoshida T."/>
            <person name="Itami T."/>
        </authorList>
    </citation>
    <scope>NUCLEOTIDE SEQUENCE</scope>
</reference>
<dbReference type="FunFam" id="1.10.238.10:FF:000258">
    <property type="entry name" value="NADPH oxidase, isoform B"/>
    <property type="match status" value="1"/>
</dbReference>
<dbReference type="SUPFAM" id="SSF47473">
    <property type="entry name" value="EF-hand"/>
    <property type="match status" value="2"/>
</dbReference>
<evidence type="ECO:0000256" key="2">
    <source>
        <dbReference type="ARBA" id="ARBA00022630"/>
    </source>
</evidence>
<feature type="region of interest" description="Disordered" evidence="10">
    <location>
        <begin position="69"/>
        <end position="94"/>
    </location>
</feature>
<evidence type="ECO:0000259" key="12">
    <source>
        <dbReference type="PROSITE" id="PS50222"/>
    </source>
</evidence>
<dbReference type="CDD" id="cd00051">
    <property type="entry name" value="EFh"/>
    <property type="match status" value="3"/>
</dbReference>
<dbReference type="PANTHER" id="PTHR11972">
    <property type="entry name" value="NADPH OXIDASE"/>
    <property type="match status" value="1"/>
</dbReference>
<dbReference type="SUPFAM" id="SSF63380">
    <property type="entry name" value="Riboflavin synthase domain-like"/>
    <property type="match status" value="1"/>
</dbReference>
<evidence type="ECO:0000256" key="5">
    <source>
        <dbReference type="ARBA" id="ARBA00022837"/>
    </source>
</evidence>
<keyword evidence="5" id="KW-0106">Calcium</keyword>
<dbReference type="SUPFAM" id="SSF52343">
    <property type="entry name" value="Ferredoxin reductase-like, C-terminal NADP-linked domain"/>
    <property type="match status" value="1"/>
</dbReference>
<dbReference type="Gene3D" id="1.10.238.10">
    <property type="entry name" value="EF-hand"/>
    <property type="match status" value="2"/>
</dbReference>
<dbReference type="Pfam" id="PF13833">
    <property type="entry name" value="EF-hand_8"/>
    <property type="match status" value="1"/>
</dbReference>
<dbReference type="EMBL" id="AB594770">
    <property type="protein sequence ID" value="BAL49600.1"/>
    <property type="molecule type" value="mRNA"/>
</dbReference>
<keyword evidence="6" id="KW-0521">NADP</keyword>
<dbReference type="Pfam" id="PF08022">
    <property type="entry name" value="FAD_binding_8"/>
    <property type="match status" value="1"/>
</dbReference>
<feature type="domain" description="FAD-binding FR-type" evidence="13">
    <location>
        <begin position="706"/>
        <end position="845"/>
    </location>
</feature>
<dbReference type="Gene3D" id="3.40.50.80">
    <property type="entry name" value="Nucleotide-binding domain of ferredoxin-NADP reductase (FNR) module"/>
    <property type="match status" value="1"/>
</dbReference>
<feature type="compositionally biased region" description="Low complexity" evidence="10">
    <location>
        <begin position="80"/>
        <end position="90"/>
    </location>
</feature>
<dbReference type="InterPro" id="IPR017938">
    <property type="entry name" value="Riboflavin_synthase-like_b-brl"/>
</dbReference>
<feature type="region of interest" description="Disordered" evidence="10">
    <location>
        <begin position="1"/>
        <end position="40"/>
    </location>
</feature>
<evidence type="ECO:0000256" key="6">
    <source>
        <dbReference type="ARBA" id="ARBA00022857"/>
    </source>
</evidence>
<dbReference type="GO" id="GO:0043020">
    <property type="term" value="C:NADPH oxidase complex"/>
    <property type="evidence" value="ECO:0007669"/>
    <property type="project" value="TreeGrafter"/>
</dbReference>
<feature type="domain" description="EF-hand" evidence="12">
    <location>
        <begin position="390"/>
        <end position="425"/>
    </location>
</feature>
<feature type="domain" description="EF-hand" evidence="12">
    <location>
        <begin position="279"/>
        <end position="314"/>
    </location>
</feature>
<dbReference type="InterPro" id="IPR018247">
    <property type="entry name" value="EF_Hand_1_Ca_BS"/>
</dbReference>
<keyword evidence="7 11" id="KW-1133">Transmembrane helix</keyword>
<proteinExistence type="evidence at transcript level"/>
<dbReference type="InterPro" id="IPR039261">
    <property type="entry name" value="FNR_nucleotide-bd"/>
</dbReference>
<dbReference type="AlphaFoldDB" id="H3JSS4"/>
<feature type="transmembrane region" description="Helical" evidence="11">
    <location>
        <begin position="640"/>
        <end position="661"/>
    </location>
</feature>
<dbReference type="InterPro" id="IPR011992">
    <property type="entry name" value="EF-hand-dom_pair"/>
</dbReference>
<dbReference type="PRINTS" id="PR00450">
    <property type="entry name" value="RECOVERIN"/>
</dbReference>
<dbReference type="PROSITE" id="PS00018">
    <property type="entry name" value="EF_HAND_1"/>
    <property type="match status" value="2"/>
</dbReference>
<keyword evidence="3 11" id="KW-0812">Transmembrane</keyword>
<evidence type="ECO:0000256" key="1">
    <source>
        <dbReference type="ARBA" id="ARBA00004141"/>
    </source>
</evidence>
<evidence type="ECO:0000256" key="8">
    <source>
        <dbReference type="ARBA" id="ARBA00023002"/>
    </source>
</evidence>
<evidence type="ECO:0000256" key="10">
    <source>
        <dbReference type="SAM" id="MobiDB-lite"/>
    </source>
</evidence>
<dbReference type="OrthoDB" id="167398at2759"/>
<evidence type="ECO:0000256" key="4">
    <source>
        <dbReference type="ARBA" id="ARBA00022827"/>
    </source>
</evidence>
<keyword evidence="8" id="KW-0560">Oxidoreductase</keyword>
<dbReference type="InterPro" id="IPR002048">
    <property type="entry name" value="EF_hand_dom"/>
</dbReference>
<feature type="transmembrane region" description="Helical" evidence="11">
    <location>
        <begin position="597"/>
        <end position="619"/>
    </location>
</feature>
<gene>
    <name evidence="14" type="primary">Nox</name>
</gene>
<dbReference type="InterPro" id="IPR013121">
    <property type="entry name" value="Fe_red_NAD-bd_6"/>
</dbReference>
<evidence type="ECO:0000256" key="7">
    <source>
        <dbReference type="ARBA" id="ARBA00022989"/>
    </source>
</evidence>
<evidence type="ECO:0000259" key="13">
    <source>
        <dbReference type="PROSITE" id="PS51384"/>
    </source>
</evidence>
<dbReference type="SFLD" id="SFLDG01169">
    <property type="entry name" value="NADPH_oxidase_subgroup_(NOX)"/>
    <property type="match status" value="1"/>
</dbReference>
<dbReference type="GO" id="GO:0005509">
    <property type="term" value="F:calcium ion binding"/>
    <property type="evidence" value="ECO:0007669"/>
    <property type="project" value="InterPro"/>
</dbReference>
<dbReference type="InterPro" id="IPR017927">
    <property type="entry name" value="FAD-bd_FR_type"/>
</dbReference>
<dbReference type="SMART" id="SM00054">
    <property type="entry name" value="EFh"/>
    <property type="match status" value="4"/>
</dbReference>
<organism evidence="14">
    <name type="scientific">Penaeus japonicus</name>
    <name type="common">Kuruma prawn</name>
    <name type="synonym">Marsupenaeus japonicus</name>
    <dbReference type="NCBI Taxonomy" id="27405"/>
    <lineage>
        <taxon>Eukaryota</taxon>
        <taxon>Metazoa</taxon>
        <taxon>Ecdysozoa</taxon>
        <taxon>Arthropoda</taxon>
        <taxon>Crustacea</taxon>
        <taxon>Multicrustacea</taxon>
        <taxon>Malacostraca</taxon>
        <taxon>Eumalacostraca</taxon>
        <taxon>Eucarida</taxon>
        <taxon>Decapoda</taxon>
        <taxon>Dendrobranchiata</taxon>
        <taxon>Penaeoidea</taxon>
        <taxon>Penaeidae</taxon>
        <taxon>Penaeus</taxon>
    </lineage>
</organism>
<sequence>MVLKDKTQPKLCFDNPLYNTDGAARPSSELKNNPKAPPEGAVVEHRAVSALKSNSSHRSWSEDLRREMISDRGPGHRGSCRSTTTTPGTPDSDFEEHIIENMRNRDFWSRRSHNSPFVRMRVSALVGNAPARASTPFDFPAAEWPVAVAAVPSEAEEEEEVDPVTSEWTQEALRERELRENITWLRNNLAEVSKTEGGKFSLSLFLTTMKNKELLRRLFSLWDVAGDGVLLQEEWVDHLKCSSREAGAREWAELLEVLAYVVCGEDGEVTEDLFTTILTSRGVLEKLFRLINKDGDGLVSRQEIMDFIANLTYARPRTGFTRENLEWLEQLFRQALGHKQELSFDDFKKIVHSRNSFFAERVFQIFDRDNSGTVSLSEFLDAMHQFAGKSPNDKIKFLFKVYDLDGDGLIQQSELQKVMKACMEENGMKFSDDQIEDLTLALFEDADTQRTGAITYESLKAQLEKHDGLLENLSISIDRWLVPPNIRTEKESLWKRVAKLTPYQLTLPYLKNNYVYLIFLLVYLAINLGLFISRAVEFRKDNWYTIFARACGQCLNFNCMFVLVLMLRQCITSLRSLGASAFLPLDQHLYLHKLCGWLIFIFSLVHTLMHLLNFSLVVAPSTDYSLAEWLFTMKPERFGLIKGIANPTGIALMIILTLMVICSLPFVRKSGYFEVFYWTHLLYVVFWILTILHGPHFWKWFVAPGIIFVIERVHRTIRLRTGHGKTYISSGVLLPSKVIHLVIKRPGGFQFHPGDYVFVNIPAIAKYEWHPFTISSAPEQGDAVWLHIRAVGEWTNRLYGYFEREQLRCERQRCEIQGQTSVSVMMTDGENVEVRMHPSSDLHAHDKTSRLAITSEAGPTEGASCSTDKTAEHGYTNDGFEHDTNGNAVDQEATTSPPKNYKLLANHKNQSAPSLVHNTVNGKKVLMKSRSVPDFDGKVERRKKNHILLNNFRPKSDQKFNQSALSKALQAALDNDVQMPSRRELAKSFRYMRRKPKIITLDLPSESEGEEDDDAMAENVGKDAVLAVEEGRKSYAVSQEEQRQRRKSRQEERRARKKSRMEEVIAEGGCAVGKPLVIYVDGPFGAPSSHIFRAQHAVLIGTGIGVTPFASILQSIMHKYWKARHTCPNCSYSWTNDVPDSVMNLRKVDFFWINRDQRSFEWFVNLLSQLEIEQAEQGGVMERFLDMHMYITSALQKTDMKAVGLQLALDLLHEKEKRDLITGLKTRTNAGRPNWDKVFKQLQNQQKGKITVFYCGPPALARTVRYKCDEYGFDFRKEIF</sequence>
<keyword evidence="4" id="KW-0274">FAD</keyword>
<dbReference type="PANTHER" id="PTHR11972:SF58">
    <property type="entry name" value="NADPH OXIDASE 5"/>
    <property type="match status" value="1"/>
</dbReference>
<feature type="transmembrane region" description="Helical" evidence="11">
    <location>
        <begin position="681"/>
        <end position="710"/>
    </location>
</feature>
<dbReference type="FunFam" id="3.40.50.80:FF:000012">
    <property type="entry name" value="NADPH oxidase, isoform B"/>
    <property type="match status" value="1"/>
</dbReference>
<feature type="domain" description="EF-hand" evidence="12">
    <location>
        <begin position="354"/>
        <end position="389"/>
    </location>
</feature>
<comment type="subcellular location">
    <subcellularLocation>
        <location evidence="1">Membrane</location>
        <topology evidence="1">Multi-pass membrane protein</topology>
    </subcellularLocation>
</comment>
<dbReference type="SFLD" id="SFLDS00052">
    <property type="entry name" value="Ferric_Reductase_Domain"/>
    <property type="match status" value="1"/>
</dbReference>
<evidence type="ECO:0000313" key="14">
    <source>
        <dbReference type="EMBL" id="BAL49600.1"/>
    </source>
</evidence>
<dbReference type="PROSITE" id="PS51384">
    <property type="entry name" value="FAD_FR"/>
    <property type="match status" value="1"/>
</dbReference>
<evidence type="ECO:0000256" key="3">
    <source>
        <dbReference type="ARBA" id="ARBA00022692"/>
    </source>
</evidence>
<dbReference type="Pfam" id="PF08030">
    <property type="entry name" value="NAD_binding_6"/>
    <property type="match status" value="1"/>
</dbReference>
<name>H3JSS4_PENJP</name>
<feature type="domain" description="EF-hand" evidence="12">
    <location>
        <begin position="210"/>
        <end position="245"/>
    </location>
</feature>
<dbReference type="Pfam" id="PF13499">
    <property type="entry name" value="EF-hand_7"/>
    <property type="match status" value="1"/>
</dbReference>
<dbReference type="GO" id="GO:0016175">
    <property type="term" value="F:superoxide-generating NAD(P)H oxidase activity"/>
    <property type="evidence" value="ECO:0007669"/>
    <property type="project" value="TreeGrafter"/>
</dbReference>
<evidence type="ECO:0000256" key="11">
    <source>
        <dbReference type="SAM" id="Phobius"/>
    </source>
</evidence>
<dbReference type="InterPro" id="IPR013112">
    <property type="entry name" value="FAD-bd_8"/>
</dbReference>
<dbReference type="GO" id="GO:0042554">
    <property type="term" value="P:superoxide anion generation"/>
    <property type="evidence" value="ECO:0007669"/>
    <property type="project" value="TreeGrafter"/>
</dbReference>
<feature type="transmembrane region" description="Helical" evidence="11">
    <location>
        <begin position="514"/>
        <end position="533"/>
    </location>
</feature>
<dbReference type="Gene3D" id="2.40.30.10">
    <property type="entry name" value="Translation factors"/>
    <property type="match status" value="1"/>
</dbReference>
<keyword evidence="2" id="KW-0285">Flavoprotein</keyword>
<dbReference type="InterPro" id="IPR050369">
    <property type="entry name" value="RBOH/FRE"/>
</dbReference>
<keyword evidence="9 11" id="KW-0472">Membrane</keyword>